<dbReference type="KEGG" id="kmn:HW532_19575"/>
<keyword evidence="4" id="KW-1185">Reference proteome</keyword>
<dbReference type="PANTHER" id="PTHR30222:SF2">
    <property type="entry name" value="ABC TRANSPORTER SUBSTRATE-BINDING PROTEIN"/>
    <property type="match status" value="1"/>
</dbReference>
<dbReference type="Pfam" id="PF13416">
    <property type="entry name" value="SBP_bac_8"/>
    <property type="match status" value="1"/>
</dbReference>
<organism evidence="3 4">
    <name type="scientific">Kaustia mangrovi</name>
    <dbReference type="NCBI Taxonomy" id="2593653"/>
    <lineage>
        <taxon>Bacteria</taxon>
        <taxon>Pseudomonadati</taxon>
        <taxon>Pseudomonadota</taxon>
        <taxon>Alphaproteobacteria</taxon>
        <taxon>Hyphomicrobiales</taxon>
        <taxon>Parvibaculaceae</taxon>
        <taxon>Kaustia</taxon>
    </lineage>
</organism>
<protein>
    <submittedName>
        <fullName evidence="3">ABC transporter substrate-binding protein</fullName>
    </submittedName>
</protein>
<gene>
    <name evidence="3" type="ORF">HW532_19575</name>
</gene>
<dbReference type="AlphaFoldDB" id="A0A7S8C797"/>
<sequence length="370" mass="40260">MDSRFQKDCMELLVEETGKGRIGRRDFVKAMSALLAVPLVLRSKMAYSAADRLVICNWGGDAIKAYAEAFGKAFTEATGIPVRIDGAGPTEGAIQAQYESGNVTWDVVDADAFTSLTLGRKGMMEPIDYSIVDKAAVREGGAHEYGAASYFFSYVLAYDTEAYGDNPPKSWADFFDAEAFPGKRTMYKWMVGNLEAALIADGVKPEELYPLDVDRAFEKLKAFLPHVVSFWGSGAASQQLLMEGEAQMGLVWNTRAMVMERDTEGRIAFAFDGGLLNASSWAVIKGNPAGPKTAMEFIASAQDPEQQVTLLKLLGNGPANPAAAALVPDELKKYDCTQPDNVAVQHMLDAEWYADNYGATLDKFLTLISS</sequence>
<dbReference type="Proteomes" id="UP000593594">
    <property type="component" value="Chromosome"/>
</dbReference>
<dbReference type="CDD" id="cd13589">
    <property type="entry name" value="PBP2_polyamine_RpCGA009"/>
    <property type="match status" value="1"/>
</dbReference>
<dbReference type="InterPro" id="IPR006059">
    <property type="entry name" value="SBP"/>
</dbReference>
<evidence type="ECO:0000256" key="1">
    <source>
        <dbReference type="ARBA" id="ARBA00022729"/>
    </source>
</evidence>
<evidence type="ECO:0000313" key="3">
    <source>
        <dbReference type="EMBL" id="QPC44708.1"/>
    </source>
</evidence>
<evidence type="ECO:0000256" key="2">
    <source>
        <dbReference type="ARBA" id="ARBA00022764"/>
    </source>
</evidence>
<dbReference type="Gene3D" id="3.40.190.10">
    <property type="entry name" value="Periplasmic binding protein-like II"/>
    <property type="match status" value="2"/>
</dbReference>
<dbReference type="SUPFAM" id="SSF53850">
    <property type="entry name" value="Periplasmic binding protein-like II"/>
    <property type="match status" value="1"/>
</dbReference>
<proteinExistence type="predicted"/>
<name>A0A7S8C797_9HYPH</name>
<dbReference type="PANTHER" id="PTHR30222">
    <property type="entry name" value="SPERMIDINE/PUTRESCINE-BINDING PERIPLASMIC PROTEIN"/>
    <property type="match status" value="1"/>
</dbReference>
<keyword evidence="2" id="KW-0574">Periplasm</keyword>
<accession>A0A7S8C797</accession>
<keyword evidence="1" id="KW-0732">Signal</keyword>
<dbReference type="RefSeq" id="WP_213162077.1">
    <property type="nucleotide sequence ID" value="NZ_CP058214.1"/>
</dbReference>
<evidence type="ECO:0000313" key="4">
    <source>
        <dbReference type="Proteomes" id="UP000593594"/>
    </source>
</evidence>
<reference evidence="3 4" key="1">
    <citation type="submission" date="2020-06" db="EMBL/GenBank/DDBJ databases">
        <title>Genome sequence of 2 isolates from Red Sea Mangroves.</title>
        <authorList>
            <person name="Sefrji F."/>
            <person name="Michoud G."/>
            <person name="Merlino G."/>
            <person name="Daffonchio D."/>
        </authorList>
    </citation>
    <scope>NUCLEOTIDE SEQUENCE [LARGE SCALE GENOMIC DNA]</scope>
    <source>
        <strain evidence="3 4">R1DC25</strain>
    </source>
</reference>
<dbReference type="EMBL" id="CP058214">
    <property type="protein sequence ID" value="QPC44708.1"/>
    <property type="molecule type" value="Genomic_DNA"/>
</dbReference>